<evidence type="ECO:0000259" key="2">
    <source>
        <dbReference type="Pfam" id="PF00149"/>
    </source>
</evidence>
<feature type="domain" description="Calcineurin-like phosphoesterase" evidence="2">
    <location>
        <begin position="139"/>
        <end position="302"/>
    </location>
</feature>
<comment type="caution">
    <text evidence="3">The sequence shown here is derived from an EMBL/GenBank/DDBJ whole genome shotgun (WGS) entry which is preliminary data.</text>
</comment>
<organism evidence="3 4">
    <name type="scientific">Cytobacillus mangrovibacter</name>
    <dbReference type="NCBI Taxonomy" id="3299024"/>
    <lineage>
        <taxon>Bacteria</taxon>
        <taxon>Bacillati</taxon>
        <taxon>Bacillota</taxon>
        <taxon>Bacilli</taxon>
        <taxon>Bacillales</taxon>
        <taxon>Bacillaceae</taxon>
        <taxon>Cytobacillus</taxon>
    </lineage>
</organism>
<accession>A0ABW6JZS5</accession>
<dbReference type="CDD" id="cd07385">
    <property type="entry name" value="MPP_YkuE_C"/>
    <property type="match status" value="1"/>
</dbReference>
<dbReference type="SUPFAM" id="SSF56300">
    <property type="entry name" value="Metallo-dependent phosphatases"/>
    <property type="match status" value="1"/>
</dbReference>
<feature type="transmembrane region" description="Helical" evidence="1">
    <location>
        <begin position="6"/>
        <end position="27"/>
    </location>
</feature>
<dbReference type="EMBL" id="JBIACJ010000007">
    <property type="protein sequence ID" value="MFE8697408.1"/>
    <property type="molecule type" value="Genomic_DNA"/>
</dbReference>
<feature type="transmembrane region" description="Helical" evidence="1">
    <location>
        <begin position="95"/>
        <end position="114"/>
    </location>
</feature>
<dbReference type="Gene3D" id="3.60.21.10">
    <property type="match status" value="1"/>
</dbReference>
<feature type="transmembrane region" description="Helical" evidence="1">
    <location>
        <begin position="39"/>
        <end position="61"/>
    </location>
</feature>
<gene>
    <name evidence="3" type="ORF">ACFYKT_13780</name>
</gene>
<dbReference type="Proteomes" id="UP001601058">
    <property type="component" value="Unassembled WGS sequence"/>
</dbReference>
<dbReference type="InterPro" id="IPR051158">
    <property type="entry name" value="Metallophosphoesterase_sf"/>
</dbReference>
<keyword evidence="1" id="KW-0812">Transmembrane</keyword>
<name>A0ABW6JZS5_9BACI</name>
<dbReference type="InterPro" id="IPR029052">
    <property type="entry name" value="Metallo-depent_PP-like"/>
</dbReference>
<feature type="transmembrane region" description="Helical" evidence="1">
    <location>
        <begin position="67"/>
        <end position="88"/>
    </location>
</feature>
<keyword evidence="1" id="KW-0472">Membrane</keyword>
<evidence type="ECO:0000313" key="3">
    <source>
        <dbReference type="EMBL" id="MFE8697408.1"/>
    </source>
</evidence>
<protein>
    <submittedName>
        <fullName evidence="3">Metallophosphoesterase</fullName>
    </submittedName>
</protein>
<evidence type="ECO:0000313" key="4">
    <source>
        <dbReference type="Proteomes" id="UP001601058"/>
    </source>
</evidence>
<dbReference type="InterPro" id="IPR004843">
    <property type="entry name" value="Calcineurin-like_PHP"/>
</dbReference>
<keyword evidence="1" id="KW-1133">Transmembrane helix</keyword>
<dbReference type="PANTHER" id="PTHR31302:SF0">
    <property type="entry name" value="TRANSMEMBRANE PROTEIN WITH METALLOPHOSPHOESTERASE DOMAIN"/>
    <property type="match status" value="1"/>
</dbReference>
<reference evidence="3 4" key="1">
    <citation type="submission" date="2024-08" db="EMBL/GenBank/DDBJ databases">
        <title>Two novel Cytobacillus novel species.</title>
        <authorList>
            <person name="Liu G."/>
        </authorList>
    </citation>
    <scope>NUCLEOTIDE SEQUENCE [LARGE SCALE GENOMIC DNA]</scope>
    <source>
        <strain evidence="3 4">FJAT-53684</strain>
    </source>
</reference>
<sequence length="359" mass="40923">MYLFFIVFLAIYFSLCFYIGYNGWRWLVSAFSFKYKKLYILIVFFLSVSFFIAFRVNSAILEMIGGYWLVIVGYSIILLPLANLIYFITKKKWKIGIGITVIAFFVFVFIYGSYNAWTPVVREYAVSVDKPLGESKKDLKILMAADLHIGTVVGNSHIEKLVKIVDEVKPDIVLLPGDIINDDITAYVENKLSETMAKIKAPYGVYAVPGNHDYYGGHNSQLKDELEKIGIPFLRDEIMIVEDELTIIGRKDASDHNRKSIEELMKKVDKSKPVIILDHQPKEITVAQENGADMIFSGHTHRGQLAPAHLITQRMFENDWGYLHKEQLHSFTTSGFGLWGPPLRIGSQSEVMVINVTFK</sequence>
<evidence type="ECO:0000256" key="1">
    <source>
        <dbReference type="SAM" id="Phobius"/>
    </source>
</evidence>
<dbReference type="PANTHER" id="PTHR31302">
    <property type="entry name" value="TRANSMEMBRANE PROTEIN WITH METALLOPHOSPHOESTERASE DOMAIN-RELATED"/>
    <property type="match status" value="1"/>
</dbReference>
<proteinExistence type="predicted"/>
<keyword evidence="4" id="KW-1185">Reference proteome</keyword>
<dbReference type="RefSeq" id="WP_389220541.1">
    <property type="nucleotide sequence ID" value="NZ_JBIACJ010000007.1"/>
</dbReference>
<dbReference type="Pfam" id="PF00149">
    <property type="entry name" value="Metallophos"/>
    <property type="match status" value="1"/>
</dbReference>